<dbReference type="AlphaFoldDB" id="A0A4S8QH80"/>
<name>A0A4S8QH80_9ACTN</name>
<dbReference type="EMBL" id="STGY01000021">
    <property type="protein sequence ID" value="THV42572.1"/>
    <property type="molecule type" value="Genomic_DNA"/>
</dbReference>
<organism evidence="2 3">
    <name type="scientific">Glycomyces buryatensis</name>
    <dbReference type="NCBI Taxonomy" id="2570927"/>
    <lineage>
        <taxon>Bacteria</taxon>
        <taxon>Bacillati</taxon>
        <taxon>Actinomycetota</taxon>
        <taxon>Actinomycetes</taxon>
        <taxon>Glycomycetales</taxon>
        <taxon>Glycomycetaceae</taxon>
        <taxon>Glycomyces</taxon>
    </lineage>
</organism>
<keyword evidence="2" id="KW-0808">Transferase</keyword>
<accession>A0A4S8QH80</accession>
<dbReference type="InterPro" id="IPR029062">
    <property type="entry name" value="Class_I_gatase-like"/>
</dbReference>
<protein>
    <submittedName>
        <fullName evidence="2">Type 1 glutamine amidotransferase</fullName>
    </submittedName>
</protein>
<dbReference type="InterPro" id="IPR017926">
    <property type="entry name" value="GATASE"/>
</dbReference>
<reference evidence="3" key="1">
    <citation type="submission" date="2019-04" db="EMBL/GenBank/DDBJ databases">
        <title>Nocardioides xinjiangensis sp. nov.</title>
        <authorList>
            <person name="Liu S."/>
        </authorList>
    </citation>
    <scope>NUCLEOTIDE SEQUENCE [LARGE SCALE GENOMIC DNA]</scope>
    <source>
        <strain evidence="3">18</strain>
    </source>
</reference>
<dbReference type="GO" id="GO:0016740">
    <property type="term" value="F:transferase activity"/>
    <property type="evidence" value="ECO:0007669"/>
    <property type="project" value="UniProtKB-KW"/>
</dbReference>
<dbReference type="OrthoDB" id="5196541at2"/>
<reference evidence="2 3" key="2">
    <citation type="submission" date="2019-05" db="EMBL/GenBank/DDBJ databases">
        <title>Glycomyces buryatensis sp. nov.</title>
        <authorList>
            <person name="Nikitina E."/>
        </authorList>
    </citation>
    <scope>NUCLEOTIDE SEQUENCE [LARGE SCALE GENOMIC DNA]</scope>
    <source>
        <strain evidence="2 3">18</strain>
    </source>
</reference>
<dbReference type="PANTHER" id="PTHR42695:SF5">
    <property type="entry name" value="GLUTAMINE AMIDOTRANSFERASE YLR126C-RELATED"/>
    <property type="match status" value="1"/>
</dbReference>
<feature type="domain" description="Glutamine amidotransferase" evidence="1">
    <location>
        <begin position="50"/>
        <end position="180"/>
    </location>
</feature>
<gene>
    <name evidence="2" type="ORF">FAB82_05210</name>
</gene>
<dbReference type="SUPFAM" id="SSF52317">
    <property type="entry name" value="Class I glutamine amidotransferase-like"/>
    <property type="match status" value="1"/>
</dbReference>
<dbReference type="RefSeq" id="WP_136533484.1">
    <property type="nucleotide sequence ID" value="NZ_STGY01000021.1"/>
</dbReference>
<keyword evidence="3" id="KW-1185">Reference proteome</keyword>
<dbReference type="GO" id="GO:0005829">
    <property type="term" value="C:cytosol"/>
    <property type="evidence" value="ECO:0007669"/>
    <property type="project" value="TreeGrafter"/>
</dbReference>
<proteinExistence type="predicted"/>
<evidence type="ECO:0000259" key="1">
    <source>
        <dbReference type="Pfam" id="PF00117"/>
    </source>
</evidence>
<sequence length="244" mass="25473">MTSTALVIENDPAQGLGRAADWLTEAGLELDLIRPHRGEPVPNSPGGHEALIALGGGRGKDWTDELVGLLECAVADATPTLAICSSSRLLAAAFGGRVEDSDQPIGPRMLAKRDAAGYDPVFAAAPMTIDVIRWRTQELVELPESATLLAASPHGALEIFRIGASAWGVQSHFEFTPEQLAGFGVFDEAALAKAADVDEHIVETWKPIIQRFAGVATGENTASVEFGAAGGATGGRKALPIIDA</sequence>
<evidence type="ECO:0000313" key="2">
    <source>
        <dbReference type="EMBL" id="THV42572.1"/>
    </source>
</evidence>
<keyword evidence="2" id="KW-0315">Glutamine amidotransferase</keyword>
<dbReference type="PANTHER" id="PTHR42695">
    <property type="entry name" value="GLUTAMINE AMIDOTRANSFERASE YLR126C-RELATED"/>
    <property type="match status" value="1"/>
</dbReference>
<dbReference type="Proteomes" id="UP000308760">
    <property type="component" value="Unassembled WGS sequence"/>
</dbReference>
<comment type="caution">
    <text evidence="2">The sequence shown here is derived from an EMBL/GenBank/DDBJ whole genome shotgun (WGS) entry which is preliminary data.</text>
</comment>
<dbReference type="Gene3D" id="3.40.50.880">
    <property type="match status" value="1"/>
</dbReference>
<dbReference type="InterPro" id="IPR044992">
    <property type="entry name" value="ChyE-like"/>
</dbReference>
<evidence type="ECO:0000313" key="3">
    <source>
        <dbReference type="Proteomes" id="UP000308760"/>
    </source>
</evidence>
<dbReference type="Pfam" id="PF00117">
    <property type="entry name" value="GATase"/>
    <property type="match status" value="1"/>
</dbReference>